<dbReference type="PANTHER" id="PTHR12110:SF53">
    <property type="entry name" value="BLR5974 PROTEIN"/>
    <property type="match status" value="1"/>
</dbReference>
<feature type="domain" description="Xylose isomerase-like TIM barrel" evidence="1">
    <location>
        <begin position="94"/>
        <end position="332"/>
    </location>
</feature>
<organism evidence="2 3">
    <name type="scientific">Colwellia psychrerythraea (strain 34H / ATCC BAA-681)</name>
    <name type="common">Vibrio psychroerythus</name>
    <dbReference type="NCBI Taxonomy" id="167879"/>
    <lineage>
        <taxon>Bacteria</taxon>
        <taxon>Pseudomonadati</taxon>
        <taxon>Pseudomonadota</taxon>
        <taxon>Gammaproteobacteria</taxon>
        <taxon>Alteromonadales</taxon>
        <taxon>Colwelliaceae</taxon>
        <taxon>Colwellia</taxon>
    </lineage>
</organism>
<dbReference type="SUPFAM" id="SSF51658">
    <property type="entry name" value="Xylose isomerase-like"/>
    <property type="match status" value="1"/>
</dbReference>
<dbReference type="Pfam" id="PF01261">
    <property type="entry name" value="AP_endonuc_2"/>
    <property type="match status" value="1"/>
</dbReference>
<dbReference type="InterPro" id="IPR036237">
    <property type="entry name" value="Xyl_isomerase-like_sf"/>
</dbReference>
<dbReference type="STRING" id="167879.CPS_2372"/>
<dbReference type="InterPro" id="IPR013022">
    <property type="entry name" value="Xyl_isomerase-like_TIM-brl"/>
</dbReference>
<dbReference type="InterPro" id="IPR050312">
    <property type="entry name" value="IolE/XylAMocC-like"/>
</dbReference>
<dbReference type="KEGG" id="cps:CPS_2372"/>
<dbReference type="HOGENOM" id="CLU_050006_6_2_6"/>
<name>Q482C8_COLP3</name>
<evidence type="ECO:0000313" key="2">
    <source>
        <dbReference type="EMBL" id="AAZ27489.1"/>
    </source>
</evidence>
<accession>Q482C8</accession>
<dbReference type="Proteomes" id="UP000000547">
    <property type="component" value="Chromosome"/>
</dbReference>
<protein>
    <recommendedName>
        <fullName evidence="1">Xylose isomerase-like TIM barrel domain-containing protein</fullName>
    </recommendedName>
</protein>
<dbReference type="EMBL" id="CP000083">
    <property type="protein sequence ID" value="AAZ27489.1"/>
    <property type="molecule type" value="Genomic_DNA"/>
</dbReference>
<dbReference type="RefSeq" id="WP_011043184.1">
    <property type="nucleotide sequence ID" value="NC_003910.7"/>
</dbReference>
<dbReference type="PANTHER" id="PTHR12110">
    <property type="entry name" value="HYDROXYPYRUVATE ISOMERASE"/>
    <property type="match status" value="1"/>
</dbReference>
<dbReference type="Gene3D" id="3.20.20.150">
    <property type="entry name" value="Divalent-metal-dependent TIM barrel enzymes"/>
    <property type="match status" value="1"/>
</dbReference>
<reference evidence="2" key="1">
    <citation type="journal article" date="2005" name="Proc. Natl. Acad. Sci. U.S.A.">
        <title>The psychrophilic lifestyle as revealed by the genome sequence of Colwellia psychrerythraea 34H through genomic and proteomic analyses.</title>
        <authorList>
            <person name="Methe B.A."/>
            <person name="Nelson K.E."/>
            <person name="Deming J.W."/>
            <person name="Momen B."/>
            <person name="Melamud E."/>
            <person name="Zhang X."/>
            <person name="Moult J."/>
            <person name="Madupu R."/>
            <person name="Nelson W.C."/>
            <person name="Dodson R.J."/>
            <person name="Brinkac L.M."/>
            <person name="Daugherty S.C."/>
            <person name="Durkin A.S."/>
            <person name="DeBoy R.T."/>
            <person name="Kolonay J.F."/>
            <person name="Sullivan S.A."/>
            <person name="Zhou L."/>
            <person name="Davidsen T.M."/>
            <person name="Wu M."/>
            <person name="Huston A.L."/>
            <person name="Lewis M."/>
            <person name="Weaver B."/>
            <person name="Weidman J.F."/>
            <person name="Khouri H."/>
            <person name="Utterback T.R."/>
            <person name="Feldblyum T.V."/>
            <person name="Fraser C.M."/>
        </authorList>
    </citation>
    <scope>NUCLEOTIDE SEQUENCE [LARGE SCALE GENOMIC DNA]</scope>
    <source>
        <strain evidence="2">34H</strain>
    </source>
</reference>
<dbReference type="AlphaFoldDB" id="Q482C8"/>
<evidence type="ECO:0000313" key="3">
    <source>
        <dbReference type="Proteomes" id="UP000000547"/>
    </source>
</evidence>
<gene>
    <name evidence="2" type="ordered locus">CPS_2372</name>
</gene>
<proteinExistence type="predicted"/>
<sequence>MNYKQEKRRAAIKKIAFVVGGIAIAPTLISQSLAKPFLASNPILPFQISLSQWAFESEIFGKGRDNYKWFKKMLEEDPQAVLQGSMDTTDIVVKAQKLGLHGVDLVTSMIYGHRNNTKWLRNFKQKGKDHDVSFICLMADTATKIGASDLLARKKAVDDHKHWIEAAVELGCEHIRVNPFGDGTYLQQMNQCSESLYELSEFASNVGMQLTVENHGHPSSNGAWLNMLIELTNHSNLGLFLDFGNFFMGGFNAKPRRWYDLKQGVIDLAPFTVGISGKARSFLPNGDIEMIDYDWNMEQVLASGFNGWVSAEYAGKEYSNTQGAQMIIDKLRKLQEKHKQSRTNLMT</sequence>
<evidence type="ECO:0000259" key="1">
    <source>
        <dbReference type="Pfam" id="PF01261"/>
    </source>
</evidence>